<evidence type="ECO:0000256" key="8">
    <source>
        <dbReference type="ARBA" id="ARBA00022842"/>
    </source>
</evidence>
<name>A0A443SA93_9ACAR</name>
<dbReference type="CDD" id="cd00412">
    <property type="entry name" value="pyrophosphatase"/>
    <property type="match status" value="1"/>
</dbReference>
<dbReference type="Proteomes" id="UP000288716">
    <property type="component" value="Unassembled WGS sequence"/>
</dbReference>
<comment type="subcellular location">
    <subcellularLocation>
        <location evidence="2">Cytoplasm</location>
    </subcellularLocation>
</comment>
<evidence type="ECO:0000256" key="6">
    <source>
        <dbReference type="ARBA" id="ARBA00022723"/>
    </source>
</evidence>
<dbReference type="GO" id="GO:0004427">
    <property type="term" value="F:inorganic diphosphate phosphatase activity"/>
    <property type="evidence" value="ECO:0007669"/>
    <property type="project" value="UniProtKB-EC"/>
</dbReference>
<evidence type="ECO:0000256" key="5">
    <source>
        <dbReference type="ARBA" id="ARBA00022490"/>
    </source>
</evidence>
<dbReference type="OrthoDB" id="1608002at2759"/>
<dbReference type="PANTHER" id="PTHR10286">
    <property type="entry name" value="INORGANIC PYROPHOSPHATASE"/>
    <property type="match status" value="1"/>
</dbReference>
<reference evidence="11 12" key="1">
    <citation type="journal article" date="2018" name="Gigascience">
        <title>Genomes of trombidid mites reveal novel predicted allergens and laterally-transferred genes associated with secondary metabolism.</title>
        <authorList>
            <person name="Dong X."/>
            <person name="Chaisiri K."/>
            <person name="Xia D."/>
            <person name="Armstrong S.D."/>
            <person name="Fang Y."/>
            <person name="Donnelly M.J."/>
            <person name="Kadowaki T."/>
            <person name="McGarry J.W."/>
            <person name="Darby A.C."/>
            <person name="Makepeace B.L."/>
        </authorList>
    </citation>
    <scope>NUCLEOTIDE SEQUENCE [LARGE SCALE GENOMIC DNA]</scope>
    <source>
        <strain evidence="11">UoL-UT</strain>
    </source>
</reference>
<evidence type="ECO:0000256" key="1">
    <source>
        <dbReference type="ARBA" id="ARBA00001946"/>
    </source>
</evidence>
<dbReference type="Pfam" id="PF00719">
    <property type="entry name" value="Pyrophosphatase"/>
    <property type="match status" value="1"/>
</dbReference>
<comment type="cofactor">
    <cofactor evidence="1">
        <name>Mg(2+)</name>
        <dbReference type="ChEBI" id="CHEBI:18420"/>
    </cofactor>
</comment>
<protein>
    <recommendedName>
        <fullName evidence="10">Inorganic pyrophosphatase</fullName>
        <ecNumber evidence="4">3.6.1.1</ecNumber>
    </recommendedName>
    <alternativeName>
        <fullName evidence="9">Pyrophosphate phospho-hydrolase</fullName>
    </alternativeName>
</protein>
<dbReference type="Gene3D" id="3.90.80.10">
    <property type="entry name" value="Inorganic pyrophosphatase"/>
    <property type="match status" value="1"/>
</dbReference>
<evidence type="ECO:0000256" key="9">
    <source>
        <dbReference type="ARBA" id="ARBA00032535"/>
    </source>
</evidence>
<dbReference type="SUPFAM" id="SSF50324">
    <property type="entry name" value="Inorganic pyrophosphatase"/>
    <property type="match status" value="1"/>
</dbReference>
<evidence type="ECO:0000256" key="7">
    <source>
        <dbReference type="ARBA" id="ARBA00022801"/>
    </source>
</evidence>
<dbReference type="GO" id="GO:0006796">
    <property type="term" value="P:phosphate-containing compound metabolic process"/>
    <property type="evidence" value="ECO:0007669"/>
    <property type="project" value="InterPro"/>
</dbReference>
<evidence type="ECO:0000256" key="2">
    <source>
        <dbReference type="ARBA" id="ARBA00004496"/>
    </source>
</evidence>
<dbReference type="InterPro" id="IPR008162">
    <property type="entry name" value="Pyrophosphatase"/>
</dbReference>
<gene>
    <name evidence="11" type="ORF">B4U80_01060</name>
</gene>
<accession>A0A443SA93</accession>
<evidence type="ECO:0000313" key="12">
    <source>
        <dbReference type="Proteomes" id="UP000288716"/>
    </source>
</evidence>
<dbReference type="GO" id="GO:0005737">
    <property type="term" value="C:cytoplasm"/>
    <property type="evidence" value="ECO:0007669"/>
    <property type="project" value="UniProtKB-SubCell"/>
</dbReference>
<evidence type="ECO:0000256" key="3">
    <source>
        <dbReference type="ARBA" id="ARBA00006220"/>
    </source>
</evidence>
<dbReference type="VEuPathDB" id="VectorBase:LDEU007609"/>
<dbReference type="AlphaFoldDB" id="A0A443SA93"/>
<dbReference type="PROSITE" id="PS00387">
    <property type="entry name" value="PPASE"/>
    <property type="match status" value="1"/>
</dbReference>
<evidence type="ECO:0000313" key="11">
    <source>
        <dbReference type="EMBL" id="RWS24430.1"/>
    </source>
</evidence>
<dbReference type="EMBL" id="NCKV01004890">
    <property type="protein sequence ID" value="RWS24430.1"/>
    <property type="molecule type" value="Genomic_DNA"/>
</dbReference>
<keyword evidence="5" id="KW-0963">Cytoplasm</keyword>
<organism evidence="11 12">
    <name type="scientific">Leptotrombidium deliense</name>
    <dbReference type="NCBI Taxonomy" id="299467"/>
    <lineage>
        <taxon>Eukaryota</taxon>
        <taxon>Metazoa</taxon>
        <taxon>Ecdysozoa</taxon>
        <taxon>Arthropoda</taxon>
        <taxon>Chelicerata</taxon>
        <taxon>Arachnida</taxon>
        <taxon>Acari</taxon>
        <taxon>Acariformes</taxon>
        <taxon>Trombidiformes</taxon>
        <taxon>Prostigmata</taxon>
        <taxon>Anystina</taxon>
        <taxon>Parasitengona</taxon>
        <taxon>Trombiculoidea</taxon>
        <taxon>Trombiculidae</taxon>
        <taxon>Leptotrombidium</taxon>
    </lineage>
</organism>
<keyword evidence="7" id="KW-0378">Hydrolase</keyword>
<sequence length="271" mass="30781">NKDGLPVSPFHDIPLFADEKNHIFNMVVEIPRWTNAKMEIATKEPLNPIKQDVKNEQLRYVKNCFPHHGYIWNYGALPQTWENPKHLDESTGCKGDNDPIDVCEIGSRVHKRGAVIQVKILGVFALVDDGETDWKLIAIDVNDPLASHMNDIDDVNKIMPGLLRATNEWFTIYKIPDGKKANKFAFNGEPKNREFAHKTILDTHKYWKELMTSSANECGIDLTNVSVSFSSHKIENGENILESATPLADKKPIGDHEQALIDKWYHVSLDN</sequence>
<comment type="similarity">
    <text evidence="3">Belongs to the PPase family.</text>
</comment>
<dbReference type="STRING" id="299467.A0A443SA93"/>
<dbReference type="FunFam" id="3.90.80.10:FF:000004">
    <property type="entry name" value="Inorganic pyrophosphatase"/>
    <property type="match status" value="1"/>
</dbReference>
<keyword evidence="12" id="KW-1185">Reference proteome</keyword>
<comment type="caution">
    <text evidence="11">The sequence shown here is derived from an EMBL/GenBank/DDBJ whole genome shotgun (WGS) entry which is preliminary data.</text>
</comment>
<proteinExistence type="inferred from homology"/>
<feature type="non-terminal residue" evidence="11">
    <location>
        <position position="1"/>
    </location>
</feature>
<dbReference type="InterPro" id="IPR036649">
    <property type="entry name" value="Pyrophosphatase_sf"/>
</dbReference>
<keyword evidence="6" id="KW-0479">Metal-binding</keyword>
<keyword evidence="8" id="KW-0460">Magnesium</keyword>
<evidence type="ECO:0000256" key="10">
    <source>
        <dbReference type="ARBA" id="ARBA00040300"/>
    </source>
</evidence>
<dbReference type="EC" id="3.6.1.1" evidence="4"/>
<evidence type="ECO:0000256" key="4">
    <source>
        <dbReference type="ARBA" id="ARBA00012146"/>
    </source>
</evidence>
<dbReference type="GO" id="GO:0000287">
    <property type="term" value="F:magnesium ion binding"/>
    <property type="evidence" value="ECO:0007669"/>
    <property type="project" value="InterPro"/>
</dbReference>